<feature type="transmembrane region" description="Helical" evidence="1">
    <location>
        <begin position="58"/>
        <end position="79"/>
    </location>
</feature>
<keyword evidence="3" id="KW-1185">Reference proteome</keyword>
<evidence type="ECO:0000256" key="1">
    <source>
        <dbReference type="SAM" id="Phobius"/>
    </source>
</evidence>
<protein>
    <submittedName>
        <fullName evidence="2">Uncharacterized protein</fullName>
    </submittedName>
</protein>
<keyword evidence="1" id="KW-0812">Transmembrane</keyword>
<evidence type="ECO:0000313" key="2">
    <source>
        <dbReference type="EMBL" id="MBD2857719.1"/>
    </source>
</evidence>
<comment type="caution">
    <text evidence="2">The sequence shown here is derived from an EMBL/GenBank/DDBJ whole genome shotgun (WGS) entry which is preliminary data.</text>
</comment>
<proteinExistence type="predicted"/>
<sequence>MRIKKPLSRLFGNKVVRLTTDLVILAASGYLMLKKALGFSISGWLLSNAFHQPLVTAYVYFSAGLLIAAILSKVAIFYLDYFPANNHYSVEPDEISDCLYRMNTEICSHLDKCSSGEIADIKVLHEQHGYKLNLALIIGSLAEHIRKSITSIKIKNKDLFISIYSHDPANGNLDYVLHYDPKRDLIESKVIDLGSDKFEKYESVKCMKSTNETAYVLNGKANYAKGGSKRHKSIQHYLGCKLSSGNRIYGFLNIEFHNNSLFSDESEMQDFMEEHIYPFKLLLEYQFLKKEFFASLKDFEYNWRAA</sequence>
<dbReference type="Proteomes" id="UP000610558">
    <property type="component" value="Unassembled WGS sequence"/>
</dbReference>
<evidence type="ECO:0000313" key="3">
    <source>
        <dbReference type="Proteomes" id="UP000610558"/>
    </source>
</evidence>
<gene>
    <name evidence="2" type="ORF">IB286_01785</name>
</gene>
<feature type="transmembrane region" description="Helical" evidence="1">
    <location>
        <begin position="21"/>
        <end position="46"/>
    </location>
</feature>
<dbReference type="AlphaFoldDB" id="A0A927GVT7"/>
<reference evidence="2" key="1">
    <citation type="submission" date="2020-09" db="EMBL/GenBank/DDBJ databases">
        <authorList>
            <person name="Yoon J.-W."/>
        </authorList>
    </citation>
    <scope>NUCLEOTIDE SEQUENCE</scope>
    <source>
        <strain evidence="2">KMU-158</strain>
    </source>
</reference>
<keyword evidence="1" id="KW-1133">Transmembrane helix</keyword>
<dbReference type="EMBL" id="JACXLD010000001">
    <property type="protein sequence ID" value="MBD2857719.1"/>
    <property type="molecule type" value="Genomic_DNA"/>
</dbReference>
<dbReference type="RefSeq" id="WP_190761941.1">
    <property type="nucleotide sequence ID" value="NZ_JACXLD010000001.1"/>
</dbReference>
<name>A0A927GVT7_9GAMM</name>
<accession>A0A927GVT7</accession>
<organism evidence="2 3">
    <name type="scientific">Spongiibacter pelagi</name>
    <dbReference type="NCBI Taxonomy" id="2760804"/>
    <lineage>
        <taxon>Bacteria</taxon>
        <taxon>Pseudomonadati</taxon>
        <taxon>Pseudomonadota</taxon>
        <taxon>Gammaproteobacteria</taxon>
        <taxon>Cellvibrionales</taxon>
        <taxon>Spongiibacteraceae</taxon>
        <taxon>Spongiibacter</taxon>
    </lineage>
</organism>
<keyword evidence="1" id="KW-0472">Membrane</keyword>